<reference evidence="1" key="1">
    <citation type="submission" date="2017-08" db="EMBL/GenBank/DDBJ databases">
        <authorList>
            <person name="Polle J.E."/>
            <person name="Barry K."/>
            <person name="Cushman J."/>
            <person name="Schmutz J."/>
            <person name="Tran D."/>
            <person name="Hathwaick L.T."/>
            <person name="Yim W.C."/>
            <person name="Jenkins J."/>
            <person name="Mckie-Krisberg Z.M."/>
            <person name="Prochnik S."/>
            <person name="Lindquist E."/>
            <person name="Dockter R.B."/>
            <person name="Adam C."/>
            <person name="Molina H."/>
            <person name="Bunkerborg J."/>
            <person name="Jin E."/>
            <person name="Buchheim M."/>
            <person name="Magnuson J."/>
        </authorList>
    </citation>
    <scope>NUCLEOTIDE SEQUENCE</scope>
    <source>
        <strain evidence="1">CCAP 19/18</strain>
    </source>
</reference>
<comment type="caution">
    <text evidence="1">The sequence shown here is derived from an EMBL/GenBank/DDBJ whole genome shotgun (WGS) entry which is preliminary data.</text>
</comment>
<organism evidence="1 2">
    <name type="scientific">Dunaliella salina</name>
    <name type="common">Green alga</name>
    <name type="synonym">Protococcus salinus</name>
    <dbReference type="NCBI Taxonomy" id="3046"/>
    <lineage>
        <taxon>Eukaryota</taxon>
        <taxon>Viridiplantae</taxon>
        <taxon>Chlorophyta</taxon>
        <taxon>core chlorophytes</taxon>
        <taxon>Chlorophyceae</taxon>
        <taxon>CS clade</taxon>
        <taxon>Chlamydomonadales</taxon>
        <taxon>Dunaliellaceae</taxon>
        <taxon>Dunaliella</taxon>
    </lineage>
</organism>
<dbReference type="EMBL" id="MU069470">
    <property type="protein sequence ID" value="KAF5842045.1"/>
    <property type="molecule type" value="Genomic_DNA"/>
</dbReference>
<sequence>MLETFYVCSKERGQTWGGMEPSCMFLLFMCYLVTFKDPVGKATIMRKAKEGLFVLVMVFATTKLTNSCEWEFNACSWFAFCATCI</sequence>
<name>A0ABQ7H5B3_DUNSA</name>
<keyword evidence="2" id="KW-1185">Reference proteome</keyword>
<accession>A0ABQ7H5B3</accession>
<evidence type="ECO:0000313" key="2">
    <source>
        <dbReference type="Proteomes" id="UP000815325"/>
    </source>
</evidence>
<evidence type="ECO:0000313" key="1">
    <source>
        <dbReference type="EMBL" id="KAF5842045.1"/>
    </source>
</evidence>
<proteinExistence type="predicted"/>
<dbReference type="Proteomes" id="UP000815325">
    <property type="component" value="Unassembled WGS sequence"/>
</dbReference>
<protein>
    <submittedName>
        <fullName evidence="1">Uncharacterized protein</fullName>
    </submittedName>
</protein>
<gene>
    <name evidence="1" type="ORF">DUNSADRAFT_9614</name>
</gene>